<feature type="domain" description="Methyl-accepting transducer" evidence="11">
    <location>
        <begin position="340"/>
        <end position="576"/>
    </location>
</feature>
<keyword evidence="5 10" id="KW-0472">Membrane</keyword>
<reference evidence="13 14" key="1">
    <citation type="submission" date="2018-11" db="EMBL/GenBank/DDBJ databases">
        <title>Genomic Encyclopedia of Type Strains, Phase IV (KMG-IV): sequencing the most valuable type-strain genomes for metagenomic binning, comparative biology and taxonomic classification.</title>
        <authorList>
            <person name="Goeker M."/>
        </authorList>
    </citation>
    <scope>NUCLEOTIDE SEQUENCE [LARGE SCALE GENOMIC DNA]</scope>
    <source>
        <strain evidence="13 14">DSM 21945</strain>
    </source>
</reference>
<keyword evidence="9" id="KW-0175">Coiled coil</keyword>
<dbReference type="PANTHER" id="PTHR32089">
    <property type="entry name" value="METHYL-ACCEPTING CHEMOTAXIS PROTEIN MCPB"/>
    <property type="match status" value="1"/>
</dbReference>
<feature type="domain" description="HAMP" evidence="12">
    <location>
        <begin position="282"/>
        <end position="335"/>
    </location>
</feature>
<evidence type="ECO:0000256" key="6">
    <source>
        <dbReference type="ARBA" id="ARBA00023224"/>
    </source>
</evidence>
<keyword evidence="3 10" id="KW-0812">Transmembrane</keyword>
<feature type="transmembrane region" description="Helical" evidence="10">
    <location>
        <begin position="7"/>
        <end position="29"/>
    </location>
</feature>
<evidence type="ECO:0000259" key="12">
    <source>
        <dbReference type="PROSITE" id="PS50885"/>
    </source>
</evidence>
<evidence type="ECO:0000256" key="3">
    <source>
        <dbReference type="ARBA" id="ARBA00022692"/>
    </source>
</evidence>
<dbReference type="SMART" id="SM01358">
    <property type="entry name" value="HBM"/>
    <property type="match status" value="1"/>
</dbReference>
<dbReference type="GO" id="GO:0006935">
    <property type="term" value="P:chemotaxis"/>
    <property type="evidence" value="ECO:0007669"/>
    <property type="project" value="UniProtKB-KW"/>
</dbReference>
<dbReference type="PRINTS" id="PR00260">
    <property type="entry name" value="CHEMTRNSDUCR"/>
</dbReference>
<comment type="subcellular location">
    <subcellularLocation>
        <location evidence="1">Membrane</location>
        <topology evidence="1">Multi-pass membrane protein</topology>
    </subcellularLocation>
</comment>
<dbReference type="Gene3D" id="1.10.287.950">
    <property type="entry name" value="Methyl-accepting chemotaxis protein"/>
    <property type="match status" value="1"/>
</dbReference>
<evidence type="ECO:0000256" key="4">
    <source>
        <dbReference type="ARBA" id="ARBA00022989"/>
    </source>
</evidence>
<dbReference type="FunFam" id="1.10.287.950:FF:000001">
    <property type="entry name" value="Methyl-accepting chemotaxis sensory transducer"/>
    <property type="match status" value="1"/>
</dbReference>
<comment type="caution">
    <text evidence="13">The sequence shown here is derived from an EMBL/GenBank/DDBJ whole genome shotgun (WGS) entry which is preliminary data.</text>
</comment>
<keyword evidence="4 10" id="KW-1133">Transmembrane helix</keyword>
<protein>
    <submittedName>
        <fullName evidence="13">Methyl-accepting chemotaxis protein</fullName>
    </submittedName>
</protein>
<sequence>MLIKHKLYGLAGLAVGALALLVLGVWWSWQGIDSLNRAKLLNQTLNNKMLLLRRHEKDFLMRLDEKYAQAFASEARDFTDATQRLAKLLNSDGVNDTSLSQLEKDIGNYEALFNRLVDQYRTVGLTPESGLYGSLRDAVHDAEAQVRASGRDDQLAGILQLRRHEKDFMLRLNSKYVDQFNADFAKLNTLLDNDQTRQAMAKYQHDFLALVDGQKVIGLTPNDGLTGELRSQVQATEEQFDQISKQLDKVIDQAQASTLWKLLAFCLFIALALIVLAVLIVRQLNRQLSDSISTMQRIAADCDLTLSLNQDGKDELTQMGGHFNAMMDGVRELVRQSKQAVEYLSRATSELSANAEETSAGSKEQLTQTDLVATAITEMGSTIEEIARNTEMAATKAQETNDNAQQGQRQLQNAIGRIEQLASQLESSTVAVDELVQSSNTIGSVLDVIRGIAEQTNLLALNAAIEAARAGDHGRGFAVVADEVRTLAMRTQTSTEEIDGIIKGLQQKTQSIVTLMEECRSEGLESAAETQKAGGLLTQITQGVNGILDMNTQIAAAIEEQSQVSSEVNRNVVVIRDVAEQTAAASHGNAETSAHVAEQAEELAAVISRFKV</sequence>
<proteinExistence type="inferred from homology"/>
<dbReference type="InterPro" id="IPR004089">
    <property type="entry name" value="MCPsignal_dom"/>
</dbReference>
<evidence type="ECO:0000259" key="11">
    <source>
        <dbReference type="PROSITE" id="PS50111"/>
    </source>
</evidence>
<dbReference type="SMART" id="SM00304">
    <property type="entry name" value="HAMP"/>
    <property type="match status" value="1"/>
</dbReference>
<evidence type="ECO:0000256" key="8">
    <source>
        <dbReference type="PROSITE-ProRule" id="PRU00284"/>
    </source>
</evidence>
<gene>
    <name evidence="13" type="ORF">EDC28_11429</name>
</gene>
<dbReference type="PANTHER" id="PTHR32089:SF119">
    <property type="entry name" value="METHYL-ACCEPTING CHEMOTAXIS PROTEIN CTPL"/>
    <property type="match status" value="1"/>
</dbReference>
<keyword evidence="14" id="KW-1185">Reference proteome</keyword>
<dbReference type="Proteomes" id="UP000268033">
    <property type="component" value="Unassembled WGS sequence"/>
</dbReference>
<dbReference type="CDD" id="cd06225">
    <property type="entry name" value="HAMP"/>
    <property type="match status" value="1"/>
</dbReference>
<feature type="transmembrane region" description="Helical" evidence="10">
    <location>
        <begin position="259"/>
        <end position="281"/>
    </location>
</feature>
<dbReference type="EMBL" id="RJUL01000014">
    <property type="protein sequence ID" value="ROQ18876.1"/>
    <property type="molecule type" value="Genomic_DNA"/>
</dbReference>
<evidence type="ECO:0000313" key="13">
    <source>
        <dbReference type="EMBL" id="ROQ18876.1"/>
    </source>
</evidence>
<dbReference type="GO" id="GO:0007165">
    <property type="term" value="P:signal transduction"/>
    <property type="evidence" value="ECO:0007669"/>
    <property type="project" value="UniProtKB-KW"/>
</dbReference>
<dbReference type="CDD" id="cd11386">
    <property type="entry name" value="MCP_signal"/>
    <property type="match status" value="1"/>
</dbReference>
<dbReference type="PROSITE" id="PS50111">
    <property type="entry name" value="CHEMOTAXIS_TRANSDUC_2"/>
    <property type="match status" value="1"/>
</dbReference>
<dbReference type="GO" id="GO:0004888">
    <property type="term" value="F:transmembrane signaling receptor activity"/>
    <property type="evidence" value="ECO:0007669"/>
    <property type="project" value="InterPro"/>
</dbReference>
<dbReference type="GO" id="GO:0005886">
    <property type="term" value="C:plasma membrane"/>
    <property type="evidence" value="ECO:0007669"/>
    <property type="project" value="UniProtKB-ARBA"/>
</dbReference>
<feature type="coiled-coil region" evidence="9">
    <location>
        <begin position="394"/>
        <end position="424"/>
    </location>
</feature>
<evidence type="ECO:0000313" key="14">
    <source>
        <dbReference type="Proteomes" id="UP000268033"/>
    </source>
</evidence>
<dbReference type="InterPro" id="IPR032255">
    <property type="entry name" value="HBM"/>
</dbReference>
<dbReference type="Pfam" id="PF00015">
    <property type="entry name" value="MCPsignal"/>
    <property type="match status" value="1"/>
</dbReference>
<evidence type="ECO:0000256" key="9">
    <source>
        <dbReference type="SAM" id="Coils"/>
    </source>
</evidence>
<evidence type="ECO:0000256" key="7">
    <source>
        <dbReference type="ARBA" id="ARBA00029447"/>
    </source>
</evidence>
<keyword evidence="2" id="KW-0145">Chemotaxis</keyword>
<dbReference type="SMART" id="SM00283">
    <property type="entry name" value="MA"/>
    <property type="match status" value="1"/>
</dbReference>
<accession>A0A3N1P1X9</accession>
<evidence type="ECO:0000256" key="5">
    <source>
        <dbReference type="ARBA" id="ARBA00023136"/>
    </source>
</evidence>
<evidence type="ECO:0000256" key="2">
    <source>
        <dbReference type="ARBA" id="ARBA00022500"/>
    </source>
</evidence>
<dbReference type="Pfam" id="PF00672">
    <property type="entry name" value="HAMP"/>
    <property type="match status" value="1"/>
</dbReference>
<organism evidence="13 14">
    <name type="scientific">Gallaecimonas pentaromativorans</name>
    <dbReference type="NCBI Taxonomy" id="584787"/>
    <lineage>
        <taxon>Bacteria</taxon>
        <taxon>Pseudomonadati</taxon>
        <taxon>Pseudomonadota</taxon>
        <taxon>Gammaproteobacteria</taxon>
        <taxon>Enterobacterales</taxon>
        <taxon>Gallaecimonadaceae</taxon>
        <taxon>Gallaecimonas</taxon>
    </lineage>
</organism>
<dbReference type="SUPFAM" id="SSF58104">
    <property type="entry name" value="Methyl-accepting chemotaxis protein (MCP) signaling domain"/>
    <property type="match status" value="1"/>
</dbReference>
<dbReference type="STRING" id="584787.GCA_001247655_01293"/>
<evidence type="ECO:0000256" key="10">
    <source>
        <dbReference type="SAM" id="Phobius"/>
    </source>
</evidence>
<dbReference type="RefSeq" id="WP_123422687.1">
    <property type="nucleotide sequence ID" value="NZ_RJUL01000014.1"/>
</dbReference>
<dbReference type="AlphaFoldDB" id="A0A3N1P1X9"/>
<dbReference type="PROSITE" id="PS50885">
    <property type="entry name" value="HAMP"/>
    <property type="match status" value="1"/>
</dbReference>
<evidence type="ECO:0000256" key="1">
    <source>
        <dbReference type="ARBA" id="ARBA00004141"/>
    </source>
</evidence>
<dbReference type="InterPro" id="IPR004090">
    <property type="entry name" value="Chemotax_Me-accpt_rcpt"/>
</dbReference>
<name>A0A3N1P1X9_9GAMM</name>
<keyword evidence="6 8" id="KW-0807">Transducer</keyword>
<dbReference type="InterPro" id="IPR003660">
    <property type="entry name" value="HAMP_dom"/>
</dbReference>
<comment type="similarity">
    <text evidence="7">Belongs to the methyl-accepting chemotaxis (MCP) protein family.</text>
</comment>